<evidence type="ECO:0000259" key="6">
    <source>
        <dbReference type="PROSITE" id="PS50280"/>
    </source>
</evidence>
<sequence>MSVKGFDEQSLIDDASTLLLFSKARSGSGGGGINTDGSGVKSLSSSPKEAPVEGSQSVVRSTPLSRTSTERGTLSPRNPMGSVGPASAALLQDDGFECHRSGSMSPKSSDGSGNSNSKQKGMVAAAALAAAATVPLPLNTERRRKSKHEVERIVETGSKNLRHEWPVPDSFVVDIDSGVISCICGYDDDDGFTIQCDHCHRWQHAICYNIKDIETAPEDHLCNTCEPRRLDPKKARRRQLERRQALGSRNNRDAGTAGGGGSKDDAGAGGLGKDSDNNELHSEAVSNEGKNSETETGYDKISRRGSYASDVQNNVSSTENAGRKRKNDGETGQMDDAKRRKDNISYTSAKEAYSAMFLPIDRYEFKDKYAKLFIEKHNDDDWVIPYNKKVFEPLSVEVKPYAEVNNSKVFPGYSKLGVYLKEFCHQKSFICEFLGEVDFQRGYLMDPRNHYRIWGTTKPKVLFHPHWPLYIDARLCGNLARYMRRSCNPNVELATAKMPDTNEVKFVLRAIRDIQEGEEIHIGWQWDLRHPIWQLINKTATFESLNDPDKYLLIHSIDTVLGACECACGNNNKECNLLKVKKFSQSLYRSVKSKMNNRYKLNEILNQYQGKRRRQPPILKRLANERLQNSERASELIAEYDEKKAKCLSNATYDGVVVAESLPTGETIKPYKWVLMNKYHGSRNGVFEGSPASSFNKAPTPLTFDEQKVTDLNKLPIPIVLEIPIESPSMKGKLQIDYSNKAAAEVPSKEKPPVPSISATGKTIDPVRTETKSGSASANTLPDLADAYKNPLKKKLSFADYRKKQHK</sequence>
<feature type="compositionally biased region" description="Basic and acidic residues" evidence="5">
    <location>
        <begin position="290"/>
        <end position="302"/>
    </location>
</feature>
<evidence type="ECO:0000256" key="2">
    <source>
        <dbReference type="ARBA" id="ARBA00022771"/>
    </source>
</evidence>
<evidence type="ECO:0000256" key="3">
    <source>
        <dbReference type="ARBA" id="ARBA00022833"/>
    </source>
</evidence>
<dbReference type="Gene3D" id="2.170.270.10">
    <property type="entry name" value="SET domain"/>
    <property type="match status" value="1"/>
</dbReference>
<name>A0A7G3ZJX5_9SACH</name>
<protein>
    <recommendedName>
        <fullName evidence="6">SET domain-containing protein</fullName>
    </recommendedName>
</protein>
<dbReference type="Pfam" id="PF20826">
    <property type="entry name" value="PHD_5"/>
    <property type="match status" value="1"/>
</dbReference>
<evidence type="ECO:0000313" key="8">
    <source>
        <dbReference type="Proteomes" id="UP000515788"/>
    </source>
</evidence>
<dbReference type="GO" id="GO:0006325">
    <property type="term" value="P:chromatin organization"/>
    <property type="evidence" value="ECO:0007669"/>
    <property type="project" value="UniProtKB-KW"/>
</dbReference>
<gene>
    <name evidence="7" type="ORF">HG536_0F01360</name>
</gene>
<dbReference type="PROSITE" id="PS50280">
    <property type="entry name" value="SET"/>
    <property type="match status" value="1"/>
</dbReference>
<dbReference type="OrthoDB" id="20872at2759"/>
<evidence type="ECO:0000313" key="7">
    <source>
        <dbReference type="EMBL" id="QLL33811.1"/>
    </source>
</evidence>
<dbReference type="KEGG" id="tgb:HG536_0F01360"/>
<dbReference type="GO" id="GO:0070210">
    <property type="term" value="C:Rpd3L-Expanded complex"/>
    <property type="evidence" value="ECO:0007669"/>
    <property type="project" value="TreeGrafter"/>
</dbReference>
<feature type="compositionally biased region" description="Low complexity" evidence="5">
    <location>
        <begin position="101"/>
        <end position="122"/>
    </location>
</feature>
<dbReference type="InterPro" id="IPR001965">
    <property type="entry name" value="Znf_PHD"/>
</dbReference>
<evidence type="ECO:0000256" key="1">
    <source>
        <dbReference type="ARBA" id="ARBA00022723"/>
    </source>
</evidence>
<feature type="compositionally biased region" description="Gly residues" evidence="5">
    <location>
        <begin position="256"/>
        <end position="272"/>
    </location>
</feature>
<dbReference type="InterPro" id="IPR046341">
    <property type="entry name" value="SET_dom_sf"/>
</dbReference>
<dbReference type="Gene3D" id="3.30.40.10">
    <property type="entry name" value="Zinc/RING finger domain, C3HC4 (zinc finger)"/>
    <property type="match status" value="1"/>
</dbReference>
<keyword evidence="1" id="KW-0479">Metal-binding</keyword>
<dbReference type="GeneID" id="59327026"/>
<dbReference type="SUPFAM" id="SSF82199">
    <property type="entry name" value="SET domain"/>
    <property type="match status" value="1"/>
</dbReference>
<dbReference type="Pfam" id="PF00856">
    <property type="entry name" value="SET"/>
    <property type="match status" value="1"/>
</dbReference>
<evidence type="ECO:0000256" key="4">
    <source>
        <dbReference type="ARBA" id="ARBA00022853"/>
    </source>
</evidence>
<dbReference type="GO" id="GO:0008270">
    <property type="term" value="F:zinc ion binding"/>
    <property type="evidence" value="ECO:0007669"/>
    <property type="project" value="UniProtKB-KW"/>
</dbReference>
<reference evidence="7 8" key="1">
    <citation type="submission" date="2020-06" db="EMBL/GenBank/DDBJ databases">
        <title>The yeast mating-type switching endonuclease HO is a domesticated member of an unorthodox homing genetic element family.</title>
        <authorList>
            <person name="Coughlan A.Y."/>
            <person name="Lombardi L."/>
            <person name="Braun-Galleani S."/>
            <person name="Martos A.R."/>
            <person name="Galeote V."/>
            <person name="Bigey F."/>
            <person name="Dequin S."/>
            <person name="Byrne K.P."/>
            <person name="Wolfe K.H."/>
        </authorList>
    </citation>
    <scope>NUCLEOTIDE SEQUENCE [LARGE SCALE GENOMIC DNA]</scope>
    <source>
        <strain evidence="7 8">CBS764</strain>
    </source>
</reference>
<dbReference type="GO" id="GO:0006355">
    <property type="term" value="P:regulation of DNA-templated transcription"/>
    <property type="evidence" value="ECO:0007669"/>
    <property type="project" value="TreeGrafter"/>
</dbReference>
<dbReference type="SMART" id="SM00249">
    <property type="entry name" value="PHD"/>
    <property type="match status" value="1"/>
</dbReference>
<dbReference type="Proteomes" id="UP000515788">
    <property type="component" value="Chromosome 6"/>
</dbReference>
<dbReference type="InterPro" id="IPR013083">
    <property type="entry name" value="Znf_RING/FYVE/PHD"/>
</dbReference>
<proteinExistence type="predicted"/>
<keyword evidence="8" id="KW-1185">Reference proteome</keyword>
<dbReference type="RefSeq" id="XP_037140485.1">
    <property type="nucleotide sequence ID" value="XM_037284589.1"/>
</dbReference>
<dbReference type="PANTHER" id="PTHR46462">
    <property type="entry name" value="UPSET, ISOFORM A"/>
    <property type="match status" value="1"/>
</dbReference>
<dbReference type="CDD" id="cd15550">
    <property type="entry name" value="PHD_MLL5"/>
    <property type="match status" value="1"/>
</dbReference>
<feature type="region of interest" description="Disordered" evidence="5">
    <location>
        <begin position="23"/>
        <end position="122"/>
    </location>
</feature>
<dbReference type="SMART" id="SM00317">
    <property type="entry name" value="SET"/>
    <property type="match status" value="1"/>
</dbReference>
<keyword evidence="4" id="KW-0156">Chromatin regulator</keyword>
<dbReference type="InterPro" id="IPR001214">
    <property type="entry name" value="SET_dom"/>
</dbReference>
<organism evidence="7 8">
    <name type="scientific">Torulaspora globosa</name>
    <dbReference type="NCBI Taxonomy" id="48254"/>
    <lineage>
        <taxon>Eukaryota</taxon>
        <taxon>Fungi</taxon>
        <taxon>Dikarya</taxon>
        <taxon>Ascomycota</taxon>
        <taxon>Saccharomycotina</taxon>
        <taxon>Saccharomycetes</taxon>
        <taxon>Saccharomycetales</taxon>
        <taxon>Saccharomycetaceae</taxon>
        <taxon>Torulaspora</taxon>
    </lineage>
</organism>
<keyword evidence="2" id="KW-0863">Zinc-finger</keyword>
<feature type="region of interest" description="Disordered" evidence="5">
    <location>
        <begin position="232"/>
        <end position="343"/>
    </location>
</feature>
<feature type="region of interest" description="Disordered" evidence="5">
    <location>
        <begin position="745"/>
        <end position="786"/>
    </location>
</feature>
<feature type="compositionally biased region" description="Polar residues" evidence="5">
    <location>
        <begin position="54"/>
        <end position="76"/>
    </location>
</feature>
<feature type="compositionally biased region" description="Basic and acidic residues" evidence="5">
    <location>
        <begin position="273"/>
        <end position="282"/>
    </location>
</feature>
<dbReference type="AlphaFoldDB" id="A0A7G3ZJX5"/>
<dbReference type="GO" id="GO:0034967">
    <property type="term" value="C:Set3 complex"/>
    <property type="evidence" value="ECO:0007669"/>
    <property type="project" value="TreeGrafter"/>
</dbReference>
<dbReference type="EMBL" id="CP059251">
    <property type="protein sequence ID" value="QLL33811.1"/>
    <property type="molecule type" value="Genomic_DNA"/>
</dbReference>
<feature type="compositionally biased region" description="Polar residues" evidence="5">
    <location>
        <begin position="309"/>
        <end position="320"/>
    </location>
</feature>
<accession>A0A7G3ZJX5</accession>
<keyword evidence="3" id="KW-0862">Zinc</keyword>
<feature type="domain" description="SET" evidence="6">
    <location>
        <begin position="394"/>
        <end position="525"/>
    </location>
</feature>
<dbReference type="SUPFAM" id="SSF57903">
    <property type="entry name" value="FYVE/PHD zinc finger"/>
    <property type="match status" value="1"/>
</dbReference>
<dbReference type="InterPro" id="IPR011011">
    <property type="entry name" value="Znf_FYVE_PHD"/>
</dbReference>
<dbReference type="PANTHER" id="PTHR46462:SF3">
    <property type="entry name" value="UPSET, ISOFORM A"/>
    <property type="match status" value="1"/>
</dbReference>
<evidence type="ECO:0000256" key="5">
    <source>
        <dbReference type="SAM" id="MobiDB-lite"/>
    </source>
</evidence>